<evidence type="ECO:0000313" key="1">
    <source>
        <dbReference type="EMBL" id="VFU35953.1"/>
    </source>
</evidence>
<proteinExistence type="predicted"/>
<accession>A0A6N2LF19</accession>
<protein>
    <submittedName>
        <fullName evidence="1">Uncharacterized protein</fullName>
    </submittedName>
</protein>
<reference evidence="1" key="1">
    <citation type="submission" date="2019-03" db="EMBL/GenBank/DDBJ databases">
        <authorList>
            <person name="Mank J."/>
            <person name="Almeida P."/>
        </authorList>
    </citation>
    <scope>NUCLEOTIDE SEQUENCE</scope>
    <source>
        <strain evidence="1">78183</strain>
    </source>
</reference>
<dbReference type="EMBL" id="CAADRP010001112">
    <property type="protein sequence ID" value="VFU35953.1"/>
    <property type="molecule type" value="Genomic_DNA"/>
</dbReference>
<organism evidence="1">
    <name type="scientific">Salix viminalis</name>
    <name type="common">Common osier</name>
    <name type="synonym">Basket willow</name>
    <dbReference type="NCBI Taxonomy" id="40686"/>
    <lineage>
        <taxon>Eukaryota</taxon>
        <taxon>Viridiplantae</taxon>
        <taxon>Streptophyta</taxon>
        <taxon>Embryophyta</taxon>
        <taxon>Tracheophyta</taxon>
        <taxon>Spermatophyta</taxon>
        <taxon>Magnoliopsida</taxon>
        <taxon>eudicotyledons</taxon>
        <taxon>Gunneridae</taxon>
        <taxon>Pentapetalae</taxon>
        <taxon>rosids</taxon>
        <taxon>fabids</taxon>
        <taxon>Malpighiales</taxon>
        <taxon>Salicaceae</taxon>
        <taxon>Saliceae</taxon>
        <taxon>Salix</taxon>
    </lineage>
</organism>
<gene>
    <name evidence="1" type="ORF">SVIM_LOCUS179412</name>
</gene>
<name>A0A6N2LF19_SALVM</name>
<dbReference type="AlphaFoldDB" id="A0A6N2LF19"/>
<sequence>MDHTASSASMGGCLDGAIQAQILAAYGHTFPPIQTVSAHPYIESSLSQYSEDTYPLFANQQHLVRGLQGSICWNCGV</sequence>